<organism evidence="1 2">
    <name type="scientific">Peribacillus simplex</name>
    <dbReference type="NCBI Taxonomy" id="1478"/>
    <lineage>
        <taxon>Bacteria</taxon>
        <taxon>Bacillati</taxon>
        <taxon>Bacillota</taxon>
        <taxon>Bacilli</taxon>
        <taxon>Bacillales</taxon>
        <taxon>Bacillaceae</taxon>
        <taxon>Peribacillus</taxon>
    </lineage>
</organism>
<accession>A0A9X8RDQ9</accession>
<comment type="caution">
    <text evidence="1">The sequence shown here is derived from an EMBL/GenBank/DDBJ whole genome shotgun (WGS) entry which is preliminary data.</text>
</comment>
<dbReference type="AlphaFoldDB" id="A0A9X8RDQ9"/>
<evidence type="ECO:0000313" key="1">
    <source>
        <dbReference type="EMBL" id="SIS02321.1"/>
    </source>
</evidence>
<gene>
    <name evidence="1" type="ORF">SAMN05878482_109123</name>
</gene>
<evidence type="ECO:0008006" key="3">
    <source>
        <dbReference type="Google" id="ProtNLM"/>
    </source>
</evidence>
<reference evidence="1 2" key="1">
    <citation type="submission" date="2017-01" db="EMBL/GenBank/DDBJ databases">
        <authorList>
            <person name="Varghese N."/>
            <person name="Submissions S."/>
        </authorList>
    </citation>
    <scope>NUCLEOTIDE SEQUENCE [LARGE SCALE GENOMIC DNA]</scope>
    <source>
        <strain evidence="1 2">RUG2-6</strain>
    </source>
</reference>
<name>A0A9X8RDQ9_9BACI</name>
<dbReference type="RefSeq" id="WP_076371816.1">
    <property type="nucleotide sequence ID" value="NZ_FTMX01000009.1"/>
</dbReference>
<dbReference type="Proteomes" id="UP000185829">
    <property type="component" value="Unassembled WGS sequence"/>
</dbReference>
<protein>
    <recommendedName>
        <fullName evidence="3">Transcriptional regulator</fullName>
    </recommendedName>
</protein>
<dbReference type="EMBL" id="FTMX01000009">
    <property type="protein sequence ID" value="SIS02321.1"/>
    <property type="molecule type" value="Genomic_DNA"/>
</dbReference>
<proteinExistence type="predicted"/>
<sequence length="439" mass="51073">MIRLGVILAHNSLEEIKPIEPLVKDRCELTFLPYRSLDEINNLYVENYLFFDGMIMNNLSYQYLQQEIKTFKTPTYTYWINERDFYRTLFKINRTHKDLDYSRVCIDFISEENNYLGLKDMLSDEEFPYTIDWKLHDNIYEDVLDQHITLSRQGKIDLTITGLSNTLEQLNEKGIKTIRCYPSMETILETFEQAINEIELRQLLENRIVIGNITLENVDFSLGTINDLELKQMLLYKSLLEYSTDNKTPFTIQKGSLCLEIITSYKDLKQLTNSFTSCSVLNYLKENLPYKVNIGWGIGNTMYEARIKAQSANKEAQIHPYGSIVITENDQIIGPLGEESCIEYSNSIDPEMEKLSIKLGISILQIQKITSVISKTNSNELSSEDVSFYLGITPRGANRILNKLKEKGVAEIIYRKQEKLRGRPRKIYKIDFNKCYDRG</sequence>
<evidence type="ECO:0000313" key="2">
    <source>
        <dbReference type="Proteomes" id="UP000185829"/>
    </source>
</evidence>